<keyword evidence="5 6" id="KW-0472">Membrane</keyword>
<dbReference type="InterPro" id="IPR016174">
    <property type="entry name" value="Di-haem_cyt_TM"/>
</dbReference>
<evidence type="ECO:0000256" key="4">
    <source>
        <dbReference type="ARBA" id="ARBA00022989"/>
    </source>
</evidence>
<evidence type="ECO:0000256" key="3">
    <source>
        <dbReference type="ARBA" id="ARBA00022692"/>
    </source>
</evidence>
<keyword evidence="9" id="KW-1185">Reference proteome</keyword>
<evidence type="ECO:0000313" key="9">
    <source>
        <dbReference type="Proteomes" id="UP001163687"/>
    </source>
</evidence>
<feature type="transmembrane region" description="Helical" evidence="6">
    <location>
        <begin position="192"/>
        <end position="214"/>
    </location>
</feature>
<evidence type="ECO:0000256" key="6">
    <source>
        <dbReference type="SAM" id="Phobius"/>
    </source>
</evidence>
<dbReference type="EMBL" id="AP025628">
    <property type="protein sequence ID" value="BDG62032.1"/>
    <property type="molecule type" value="Genomic_DNA"/>
</dbReference>
<dbReference type="SUPFAM" id="SSF81342">
    <property type="entry name" value="Transmembrane di-heme cytochromes"/>
    <property type="match status" value="1"/>
</dbReference>
<evidence type="ECO:0000313" key="8">
    <source>
        <dbReference type="EMBL" id="BDG62032.1"/>
    </source>
</evidence>
<reference evidence="8" key="1">
    <citation type="submission" date="2022-03" db="EMBL/GenBank/DDBJ databases">
        <title>Complete genome sequence of Caldinitratiruptor microaerophilus.</title>
        <authorList>
            <person name="Mukaiyama R."/>
            <person name="Nishiyama T."/>
            <person name="Ueda K."/>
        </authorList>
    </citation>
    <scope>NUCLEOTIDE SEQUENCE</scope>
    <source>
        <strain evidence="8">JCM 16183</strain>
    </source>
</reference>
<keyword evidence="3 6" id="KW-0812">Transmembrane</keyword>
<dbReference type="InterPro" id="IPR011577">
    <property type="entry name" value="Cyt_b561_bac/Ni-Hgenase"/>
</dbReference>
<evidence type="ECO:0000256" key="5">
    <source>
        <dbReference type="ARBA" id="ARBA00023136"/>
    </source>
</evidence>
<organism evidence="8 9">
    <name type="scientific">Caldinitratiruptor microaerophilus</name>
    <dbReference type="NCBI Taxonomy" id="671077"/>
    <lineage>
        <taxon>Bacteria</taxon>
        <taxon>Bacillati</taxon>
        <taxon>Bacillota</taxon>
        <taxon>Clostridia</taxon>
        <taxon>Eubacteriales</taxon>
        <taxon>Symbiobacteriaceae</taxon>
        <taxon>Caldinitratiruptor</taxon>
    </lineage>
</organism>
<dbReference type="GO" id="GO:0022904">
    <property type="term" value="P:respiratory electron transport chain"/>
    <property type="evidence" value="ECO:0007669"/>
    <property type="project" value="InterPro"/>
</dbReference>
<dbReference type="PANTHER" id="PTHR30485">
    <property type="entry name" value="NI/FE-HYDROGENASE 1 B-TYPE CYTOCHROME SUBUNIT"/>
    <property type="match status" value="1"/>
</dbReference>
<dbReference type="GO" id="GO:0020037">
    <property type="term" value="F:heme binding"/>
    <property type="evidence" value="ECO:0007669"/>
    <property type="project" value="TreeGrafter"/>
</dbReference>
<dbReference type="KEGG" id="cmic:caldi_31220"/>
<proteinExistence type="predicted"/>
<feature type="transmembrane region" description="Helical" evidence="6">
    <location>
        <begin position="275"/>
        <end position="297"/>
    </location>
</feature>
<dbReference type="Pfam" id="PF01292">
    <property type="entry name" value="Ni_hydr_CYTB"/>
    <property type="match status" value="1"/>
</dbReference>
<protein>
    <recommendedName>
        <fullName evidence="7">Cytochrome b561 bacterial/Ni-hydrogenase domain-containing protein</fullName>
    </recommendedName>
</protein>
<keyword evidence="4 6" id="KW-1133">Transmembrane helix</keyword>
<feature type="domain" description="Cytochrome b561 bacterial/Ni-hydrogenase" evidence="7">
    <location>
        <begin position="29"/>
        <end position="212"/>
    </location>
</feature>
<dbReference type="Gene3D" id="1.20.950.20">
    <property type="entry name" value="Transmembrane di-heme cytochromes, Chain C"/>
    <property type="match status" value="1"/>
</dbReference>
<evidence type="ECO:0000256" key="1">
    <source>
        <dbReference type="ARBA" id="ARBA00004651"/>
    </source>
</evidence>
<keyword evidence="2" id="KW-1003">Cell membrane</keyword>
<sequence length="298" mass="33585">MDDVDTRAADVPAAPAGALARPEEIFVERWNLQHRLQHLALAVSMVGLLTTGLSIKYAYTGWAPRVIALLGGFRSTLVLHKASAVLLILVALYHLGFLLYHWRRGQVTWSMRPTRKDALDAVHHALYLLGLRRDPPRFDRYSYLEKFEYLAIFWGMVVMGLSGLALWFPEVAGRLAGRWVLDALRVVHSNEAFVALLSLAFGHFFMAHFHPAVFPSSPVWYSGRISLAHLAEEHPLELERLAEAGRLPSGWVEALGRPAGDPCHRLRGWRRALGVVELVIYSAIFYYLLLTFIPMLLA</sequence>
<feature type="transmembrane region" description="Helical" evidence="6">
    <location>
        <begin position="39"/>
        <end position="59"/>
    </location>
</feature>
<accession>A0AA35CMU2</accession>
<evidence type="ECO:0000259" key="7">
    <source>
        <dbReference type="Pfam" id="PF01292"/>
    </source>
</evidence>
<dbReference type="GO" id="GO:0005886">
    <property type="term" value="C:plasma membrane"/>
    <property type="evidence" value="ECO:0007669"/>
    <property type="project" value="UniProtKB-SubCell"/>
</dbReference>
<gene>
    <name evidence="8" type="ORF">caldi_31220</name>
</gene>
<evidence type="ECO:0000256" key="2">
    <source>
        <dbReference type="ARBA" id="ARBA00022475"/>
    </source>
</evidence>
<dbReference type="Proteomes" id="UP001163687">
    <property type="component" value="Chromosome"/>
</dbReference>
<dbReference type="GO" id="GO:0009055">
    <property type="term" value="F:electron transfer activity"/>
    <property type="evidence" value="ECO:0007669"/>
    <property type="project" value="InterPro"/>
</dbReference>
<feature type="transmembrane region" description="Helical" evidence="6">
    <location>
        <begin position="79"/>
        <end position="102"/>
    </location>
</feature>
<feature type="transmembrane region" description="Helical" evidence="6">
    <location>
        <begin position="147"/>
        <end position="168"/>
    </location>
</feature>
<dbReference type="AlphaFoldDB" id="A0AA35CMU2"/>
<comment type="subcellular location">
    <subcellularLocation>
        <location evidence="1">Cell membrane</location>
        <topology evidence="1">Multi-pass membrane protein</topology>
    </subcellularLocation>
</comment>
<dbReference type="PANTHER" id="PTHR30485:SF0">
    <property type="entry name" value="NI_FE-HYDROGENASE 1 B-TYPE CYTOCHROME SUBUNIT-RELATED"/>
    <property type="match status" value="1"/>
</dbReference>
<dbReference type="InterPro" id="IPR051542">
    <property type="entry name" value="Hydrogenase_cytochrome"/>
</dbReference>
<name>A0AA35CMU2_9FIRM</name>
<dbReference type="RefSeq" id="WP_264842641.1">
    <property type="nucleotide sequence ID" value="NZ_AP025628.1"/>
</dbReference>